<dbReference type="Proteomes" id="UP000245086">
    <property type="component" value="Unassembled WGS sequence"/>
</dbReference>
<dbReference type="InterPro" id="IPR051682">
    <property type="entry name" value="Mito_Persulfide_Diox"/>
</dbReference>
<feature type="domain" description="Metallo-beta-lactamase" evidence="2">
    <location>
        <begin position="15"/>
        <end position="204"/>
    </location>
</feature>
<keyword evidence="1" id="KW-0479">Metal-binding</keyword>
<dbReference type="RefSeq" id="WP_108984685.1">
    <property type="nucleotide sequence ID" value="NZ_BFBR01000004.1"/>
</dbReference>
<organism evidence="3 4">
    <name type="scientific">Candidatus Phycosocius bacilliformis</name>
    <dbReference type="NCBI Taxonomy" id="1445552"/>
    <lineage>
        <taxon>Bacteria</taxon>
        <taxon>Pseudomonadati</taxon>
        <taxon>Pseudomonadota</taxon>
        <taxon>Alphaproteobacteria</taxon>
        <taxon>Caulobacterales</taxon>
        <taxon>Caulobacterales incertae sedis</taxon>
        <taxon>Candidatus Phycosocius</taxon>
    </lineage>
</organism>
<evidence type="ECO:0000313" key="4">
    <source>
        <dbReference type="Proteomes" id="UP000245086"/>
    </source>
</evidence>
<dbReference type="SMART" id="SM00849">
    <property type="entry name" value="Lactamase_B"/>
    <property type="match status" value="1"/>
</dbReference>
<evidence type="ECO:0000259" key="2">
    <source>
        <dbReference type="SMART" id="SM00849"/>
    </source>
</evidence>
<evidence type="ECO:0000313" key="3">
    <source>
        <dbReference type="EMBL" id="GBF57802.1"/>
    </source>
</evidence>
<accession>A0A2P2E9R1</accession>
<dbReference type="InterPro" id="IPR036866">
    <property type="entry name" value="RibonucZ/Hydroxyglut_hydro"/>
</dbReference>
<dbReference type="GO" id="GO:0050313">
    <property type="term" value="F:sulfur dioxygenase activity"/>
    <property type="evidence" value="ECO:0007669"/>
    <property type="project" value="InterPro"/>
</dbReference>
<dbReference type="InterPro" id="IPR044528">
    <property type="entry name" value="POD-like_MBL-fold"/>
</dbReference>
<sequence length="290" mass="31462">MSEPRILAFFDEPTFTVTYLVIDPASARAVIVDPVLDYDHRSGAVSTTSAQAVLDAASAHGVAIDFILETHVHADHLSAAPFLKAQTGAKVVIGHAVDQVQRTFGPVFHADDLSLTGAEFDVLAEDGAKLHFGQQSIEVMHVPGHTPACVAYRIGDHLFVGDTLFMPDYGTARCDFPGGDASALYRSIQKMLALPPHTKLWMCHDYKAPGRDYFAWESDVASQRAHNIHIHDGVSEADFVAMRETRDKGLSAPVLLLPSVQVNMRAGHFPPAESDGKRFLKVPVSGQIPT</sequence>
<comment type="caution">
    <text evidence="3">The sequence shown here is derived from an EMBL/GenBank/DDBJ whole genome shotgun (WGS) entry which is preliminary data.</text>
</comment>
<keyword evidence="3" id="KW-0378">Hydrolase</keyword>
<dbReference type="PANTHER" id="PTHR43084:SF1">
    <property type="entry name" value="PERSULFIDE DIOXYGENASE ETHE1, MITOCHONDRIAL"/>
    <property type="match status" value="1"/>
</dbReference>
<dbReference type="AlphaFoldDB" id="A0A2P2E9R1"/>
<proteinExistence type="predicted"/>
<protein>
    <submittedName>
        <fullName evidence="3">Putative metallo-hydrolase</fullName>
    </submittedName>
</protein>
<dbReference type="GO" id="GO:0046872">
    <property type="term" value="F:metal ion binding"/>
    <property type="evidence" value="ECO:0007669"/>
    <property type="project" value="UniProtKB-KW"/>
</dbReference>
<dbReference type="CDD" id="cd07724">
    <property type="entry name" value="POD-like_MBL-fold"/>
    <property type="match status" value="1"/>
</dbReference>
<evidence type="ECO:0000256" key="1">
    <source>
        <dbReference type="ARBA" id="ARBA00022723"/>
    </source>
</evidence>
<name>A0A2P2E9R1_9PROT</name>
<dbReference type="InterPro" id="IPR001279">
    <property type="entry name" value="Metallo-B-lactamas"/>
</dbReference>
<dbReference type="OrthoDB" id="9784009at2"/>
<dbReference type="Gene3D" id="3.60.15.10">
    <property type="entry name" value="Ribonuclease Z/Hydroxyacylglutathione hydrolase-like"/>
    <property type="match status" value="1"/>
</dbReference>
<dbReference type="GO" id="GO:0016787">
    <property type="term" value="F:hydrolase activity"/>
    <property type="evidence" value="ECO:0007669"/>
    <property type="project" value="UniProtKB-KW"/>
</dbReference>
<dbReference type="GO" id="GO:0070813">
    <property type="term" value="P:hydrogen sulfide metabolic process"/>
    <property type="evidence" value="ECO:0007669"/>
    <property type="project" value="TreeGrafter"/>
</dbReference>
<reference evidence="3 4" key="1">
    <citation type="journal article" date="2018" name="Genome Announc.">
        <title>Draft Genome Sequence of "Candidatus Phycosocius bacilliformis," an Alphaproteobacterial Ectosymbiont of the Hydrocarbon-Producing Green Alga Botryococcus braunii.</title>
        <authorList>
            <person name="Tanabe Y."/>
            <person name="Yamaguchi H."/>
            <person name="Watanabe M.M."/>
        </authorList>
    </citation>
    <scope>NUCLEOTIDE SEQUENCE [LARGE SCALE GENOMIC DNA]</scope>
    <source>
        <strain evidence="3 4">BOTRYCO-2</strain>
    </source>
</reference>
<dbReference type="EMBL" id="BFBR01000004">
    <property type="protein sequence ID" value="GBF57802.1"/>
    <property type="molecule type" value="Genomic_DNA"/>
</dbReference>
<dbReference type="Pfam" id="PF00753">
    <property type="entry name" value="Lactamase_B"/>
    <property type="match status" value="1"/>
</dbReference>
<dbReference type="SUPFAM" id="SSF56281">
    <property type="entry name" value="Metallo-hydrolase/oxidoreductase"/>
    <property type="match status" value="1"/>
</dbReference>
<gene>
    <name evidence="3" type="ORF">PbB2_01472</name>
</gene>
<dbReference type="GO" id="GO:0006749">
    <property type="term" value="P:glutathione metabolic process"/>
    <property type="evidence" value="ECO:0007669"/>
    <property type="project" value="InterPro"/>
</dbReference>
<keyword evidence="4" id="KW-1185">Reference proteome</keyword>
<dbReference type="PANTHER" id="PTHR43084">
    <property type="entry name" value="PERSULFIDE DIOXYGENASE ETHE1"/>
    <property type="match status" value="1"/>
</dbReference>